<feature type="domain" description="Glucose receptor Git3-like N-terminal" evidence="7">
    <location>
        <begin position="125"/>
        <end position="323"/>
    </location>
</feature>
<dbReference type="Pfam" id="PF11970">
    <property type="entry name" value="GPR_Gpa2_C"/>
    <property type="match status" value="1"/>
</dbReference>
<dbReference type="GO" id="GO:0007189">
    <property type="term" value="P:adenylate cyclase-activating G protein-coupled receptor signaling pathway"/>
    <property type="evidence" value="ECO:0007669"/>
    <property type="project" value="TreeGrafter"/>
</dbReference>
<evidence type="ECO:0000256" key="1">
    <source>
        <dbReference type="ARBA" id="ARBA00004141"/>
    </source>
</evidence>
<evidence type="ECO:0008006" key="11">
    <source>
        <dbReference type="Google" id="ProtNLM"/>
    </source>
</evidence>
<evidence type="ECO:0000256" key="6">
    <source>
        <dbReference type="SAM" id="Phobius"/>
    </source>
</evidence>
<evidence type="ECO:0000313" key="10">
    <source>
        <dbReference type="Proteomes" id="UP000002037"/>
    </source>
</evidence>
<feature type="domain" description="G protein-coupled receptor GPR1/2/3 C-terminal" evidence="8">
    <location>
        <begin position="455"/>
        <end position="529"/>
    </location>
</feature>
<dbReference type="GO" id="GO:0005886">
    <property type="term" value="C:plasma membrane"/>
    <property type="evidence" value="ECO:0007669"/>
    <property type="project" value="TreeGrafter"/>
</dbReference>
<dbReference type="AlphaFoldDB" id="C5MH24"/>
<dbReference type="KEGG" id="ctp:CTRG_05378"/>
<evidence type="ECO:0000256" key="3">
    <source>
        <dbReference type="ARBA" id="ARBA00022989"/>
    </source>
</evidence>
<comment type="subcellular location">
    <subcellularLocation>
        <location evidence="1">Membrane</location>
        <topology evidence="1">Multi-pass membrane protein</topology>
    </subcellularLocation>
</comment>
<proteinExistence type="predicted"/>
<dbReference type="Gene3D" id="1.20.1070.10">
    <property type="entry name" value="Rhodopsin 7-helix transmembrane proteins"/>
    <property type="match status" value="1"/>
</dbReference>
<keyword evidence="3 6" id="KW-1133">Transmembrane helix</keyword>
<feature type="region of interest" description="Disordered" evidence="5">
    <location>
        <begin position="376"/>
        <end position="431"/>
    </location>
</feature>
<dbReference type="EMBL" id="GG692402">
    <property type="protein sequence ID" value="EER30926.1"/>
    <property type="molecule type" value="Genomic_DNA"/>
</dbReference>
<dbReference type="OrthoDB" id="5368598at2759"/>
<dbReference type="SUPFAM" id="SSF81321">
    <property type="entry name" value="Family A G protein-coupled receptor-like"/>
    <property type="match status" value="1"/>
</dbReference>
<feature type="compositionally biased region" description="Acidic residues" evidence="5">
    <location>
        <begin position="408"/>
        <end position="430"/>
    </location>
</feature>
<feature type="compositionally biased region" description="Polar residues" evidence="5">
    <location>
        <begin position="760"/>
        <end position="771"/>
    </location>
</feature>
<dbReference type="GeneID" id="8299702"/>
<evidence type="ECO:0000256" key="5">
    <source>
        <dbReference type="SAM" id="MobiDB-lite"/>
    </source>
</evidence>
<keyword evidence="2 6" id="KW-0812">Transmembrane</keyword>
<gene>
    <name evidence="9" type="ORF">CTRG_05378</name>
</gene>
<evidence type="ECO:0000259" key="8">
    <source>
        <dbReference type="Pfam" id="PF11970"/>
    </source>
</evidence>
<keyword evidence="10" id="KW-1185">Reference proteome</keyword>
<evidence type="ECO:0000259" key="7">
    <source>
        <dbReference type="Pfam" id="PF11710"/>
    </source>
</evidence>
<feature type="transmembrane region" description="Helical" evidence="6">
    <location>
        <begin position="200"/>
        <end position="227"/>
    </location>
</feature>
<dbReference type="RefSeq" id="XP_002551080.1">
    <property type="nucleotide sequence ID" value="XM_002551034.1"/>
</dbReference>
<dbReference type="GO" id="GO:0004930">
    <property type="term" value="F:G protein-coupled receptor activity"/>
    <property type="evidence" value="ECO:0007669"/>
    <property type="project" value="TreeGrafter"/>
</dbReference>
<feature type="transmembrane region" description="Helical" evidence="6">
    <location>
        <begin position="500"/>
        <end position="523"/>
    </location>
</feature>
<name>C5MH24_CANTT</name>
<feature type="transmembrane region" description="Helical" evidence="6">
    <location>
        <begin position="248"/>
        <end position="269"/>
    </location>
</feature>
<evidence type="ECO:0000256" key="4">
    <source>
        <dbReference type="ARBA" id="ARBA00023136"/>
    </source>
</evidence>
<accession>C5MH24</accession>
<reference evidence="9 10" key="1">
    <citation type="journal article" date="2009" name="Nature">
        <title>Evolution of pathogenicity and sexual reproduction in eight Candida genomes.</title>
        <authorList>
            <person name="Butler G."/>
            <person name="Rasmussen M.D."/>
            <person name="Lin M.F."/>
            <person name="Santos M.A."/>
            <person name="Sakthikumar S."/>
            <person name="Munro C.A."/>
            <person name="Rheinbay E."/>
            <person name="Grabherr M."/>
            <person name="Forche A."/>
            <person name="Reedy J.L."/>
            <person name="Agrafioti I."/>
            <person name="Arnaud M.B."/>
            <person name="Bates S."/>
            <person name="Brown A.J."/>
            <person name="Brunke S."/>
            <person name="Costanzo M.C."/>
            <person name="Fitzpatrick D.A."/>
            <person name="de Groot P.W."/>
            <person name="Harris D."/>
            <person name="Hoyer L.L."/>
            <person name="Hube B."/>
            <person name="Klis F.M."/>
            <person name="Kodira C."/>
            <person name="Lennard N."/>
            <person name="Logue M.E."/>
            <person name="Martin R."/>
            <person name="Neiman A.M."/>
            <person name="Nikolaou E."/>
            <person name="Quail M.A."/>
            <person name="Quinn J."/>
            <person name="Santos M.C."/>
            <person name="Schmitzberger F.F."/>
            <person name="Sherlock G."/>
            <person name="Shah P."/>
            <person name="Silverstein K.A."/>
            <person name="Skrzypek M.S."/>
            <person name="Soll D."/>
            <person name="Staggs R."/>
            <person name="Stansfield I."/>
            <person name="Stumpf M.P."/>
            <person name="Sudbery P.E."/>
            <person name="Srikantha T."/>
            <person name="Zeng Q."/>
            <person name="Berman J."/>
            <person name="Berriman M."/>
            <person name="Heitman J."/>
            <person name="Gow N.A."/>
            <person name="Lorenz M.C."/>
            <person name="Birren B.W."/>
            <person name="Kellis M."/>
            <person name="Cuomo C.A."/>
        </authorList>
    </citation>
    <scope>NUCLEOTIDE SEQUENCE [LARGE SCALE GENOMIC DNA]</scope>
    <source>
        <strain evidence="10">ATCC MYA-3404 / T1</strain>
    </source>
</reference>
<dbReference type="Pfam" id="PF11710">
    <property type="entry name" value="Git3"/>
    <property type="match status" value="1"/>
</dbReference>
<feature type="transmembrane region" description="Helical" evidence="6">
    <location>
        <begin position="128"/>
        <end position="150"/>
    </location>
</feature>
<feature type="transmembrane region" description="Helical" evidence="6">
    <location>
        <begin position="289"/>
        <end position="315"/>
    </location>
</feature>
<feature type="region of interest" description="Disordered" evidence="5">
    <location>
        <begin position="760"/>
        <end position="801"/>
    </location>
</feature>
<dbReference type="STRING" id="294747.C5MH24"/>
<dbReference type="PANTHER" id="PTHR23112:SF37">
    <property type="entry name" value="G PROTEIN-COUPLED RECEPTOR GPR1"/>
    <property type="match status" value="1"/>
</dbReference>
<dbReference type="VEuPathDB" id="FungiDB:CTRG_05378"/>
<organism evidence="9 10">
    <name type="scientific">Candida tropicalis (strain ATCC MYA-3404 / T1)</name>
    <name type="common">Yeast</name>
    <dbReference type="NCBI Taxonomy" id="294747"/>
    <lineage>
        <taxon>Eukaryota</taxon>
        <taxon>Fungi</taxon>
        <taxon>Dikarya</taxon>
        <taxon>Ascomycota</taxon>
        <taxon>Saccharomycotina</taxon>
        <taxon>Pichiomycetes</taxon>
        <taxon>Debaryomycetaceae</taxon>
        <taxon>Candida/Lodderomyces clade</taxon>
        <taxon>Candida</taxon>
    </lineage>
</organism>
<dbReference type="InterPro" id="IPR022596">
    <property type="entry name" value="GPR1/2/3_C"/>
</dbReference>
<feature type="transmembrane region" description="Helical" evidence="6">
    <location>
        <begin position="468"/>
        <end position="488"/>
    </location>
</feature>
<keyword evidence="4 6" id="KW-0472">Membrane</keyword>
<evidence type="ECO:0000313" key="9">
    <source>
        <dbReference type="EMBL" id="EER30926.1"/>
    </source>
</evidence>
<dbReference type="HOGENOM" id="CLU_019464_0_0_1"/>
<evidence type="ECO:0000256" key="2">
    <source>
        <dbReference type="ARBA" id="ARBA00022692"/>
    </source>
</evidence>
<feature type="transmembrane region" description="Helical" evidence="6">
    <location>
        <begin position="162"/>
        <end position="180"/>
    </location>
</feature>
<sequence length="820" mass="92801">MSLDNHNLMGTGLLQTTSSSIYTMASSTTSSTTTTTTEILLSASSYASSLLVSWASSTLSPSTTINIPTTSYPLNSISSTTSTTSIIGNMVTESVLSRLFKRLNEALIDPVINQLVKFTSHQAFVQRVVAISSSCGSIAAVLIAMYFLFAIDPKRTVFRHQLIFFLLFFDLVKACILLLYPTRVLAHSSAYYNHNFCQVVGFFTATAIEGADFAIFAFAIHTFLLIFKPSLNSKVKNTNRVEGGLYKFRFYVYSLSFFIPLILASLAFINDGGYEPLVCWCYLPMRPVWTRLVLSWVPRYCIIVAIFVIYGLIYIHVISEFKTLGGVFSSVGSSHTNQHELHEPENPTFFSSLRYFFHSIKNTLFPDMNICTNDLRPSRSHHLSEQDQQHSQRHNGQRGKHDSVRSTDDDDDDSEELAEALEPESVDYQDVENQKENGAMYTNEEIQQANLESFRRRQKIIQKQMKSIFIYPFAYCFVWLFPFILQATQFNYELKHHPVYWLNVLGAFMQPFNGFVDALVFFYRERPWKNTTMKTFEKEHRQRVDTIIMNNLQHRKYSEGGDSTYSMAATSAKIAKNSLSASSGLVDIEQYSRWRRFLNDLNLPFYELPTQKNIAKFQKKYIDEKLNKSPQDLEEAANEQLELSIPKNLTEKYRTSSGDETNPFATSAGTSYDTIGLQDVHDYSDILNDNTSGIAPLETRDIPGFKPNFGKFSFNRRSSSTLGTSRRGSTVLGFNRKRSSVVDSPDPVVLKSSIGRRNSSFAAGSNSTLSTPHRLVHSPTSSTFSPIDDKEGISPMGNDTIEDEDTELDFLEFLKRGPQT</sequence>
<dbReference type="eggNOG" id="ENOG502QU8E">
    <property type="taxonomic scope" value="Eukaryota"/>
</dbReference>
<protein>
    <recommendedName>
        <fullName evidence="11">G-protein coupled receptors family 1 profile domain-containing protein</fullName>
    </recommendedName>
</protein>
<dbReference type="PANTHER" id="PTHR23112">
    <property type="entry name" value="G PROTEIN-COUPLED RECEPTOR 157-RELATED"/>
    <property type="match status" value="1"/>
</dbReference>
<dbReference type="Proteomes" id="UP000002037">
    <property type="component" value="Unassembled WGS sequence"/>
</dbReference>
<dbReference type="InterPro" id="IPR023041">
    <property type="entry name" value="Glucose_rcpt_Git3-like_N"/>
</dbReference>